<dbReference type="eggNOG" id="COG0248">
    <property type="taxonomic scope" value="Bacteria"/>
</dbReference>
<dbReference type="FunFam" id="3.30.420.150:FF:000001">
    <property type="entry name" value="Guanosine-5'-triphosphate,3'-diphosphate pyrophosphatase"/>
    <property type="match status" value="1"/>
</dbReference>
<dbReference type="InterPro" id="IPR043129">
    <property type="entry name" value="ATPase_NBD"/>
</dbReference>
<dbReference type="PANTHER" id="PTHR30005">
    <property type="entry name" value="EXOPOLYPHOSPHATASE"/>
    <property type="match status" value="1"/>
</dbReference>
<sequence>MTVARSRFFLPAGQSFMNSDTPRADSLESPANTEASAEPFAALDLGSNSFHLLIARSDGGTLKVMDRYKEMVRLGEGLTPLKDLRPEVADRAVACLERIGQRLRALKPANVRVVGTNTLRQLRPSSDFLPRAEAALGQPIEVIAGREEARLVYLGVAHGLAIGDEKRLVIDIGGGSTELIVGHAFTPLQRESLHMGCVSMSQRFFADGKINLESMDRAELAAAIEIRPVRQLFRHAGWETATGSSGTIKAIASVLAGEGWSPEGISAEGLTRLREALIDCGKTEDLRFKNLSDRRRPVFAGGVAVLRALFQNLSIDQMRVSDQALREGVIYELIGRTQHEDVRERTVATLCRRFDVDLEQARRVEQSALRLYEQVGANWRLERPEYQCMLGWAAQLHEIGLAVSHSQYQKHGAYLLRNADLSGFTRQEQDVLAILVLAHRRKVPEDAFAGLPESKQDCARRLCVLLRLAVLIHRGRSATAKPNPMLSADENALSLCFPDGWLNNHPLSRLELEEESERLKQVGITLRFH</sequence>
<evidence type="ECO:0000313" key="4">
    <source>
        <dbReference type="EMBL" id="EIC22655.1"/>
    </source>
</evidence>
<dbReference type="GO" id="GO:0006798">
    <property type="term" value="P:polyphosphate catabolic process"/>
    <property type="evidence" value="ECO:0007669"/>
    <property type="project" value="TreeGrafter"/>
</dbReference>
<gene>
    <name evidence="4" type="ORF">Thi970DRAFT_02933</name>
</gene>
<proteinExistence type="predicted"/>
<dbReference type="InterPro" id="IPR050273">
    <property type="entry name" value="GppA/Ppx_hydrolase"/>
</dbReference>
<organism evidence="4 5">
    <name type="scientific">Thiorhodovibrio frisius</name>
    <dbReference type="NCBI Taxonomy" id="631362"/>
    <lineage>
        <taxon>Bacteria</taxon>
        <taxon>Pseudomonadati</taxon>
        <taxon>Pseudomonadota</taxon>
        <taxon>Gammaproteobacteria</taxon>
        <taxon>Chromatiales</taxon>
        <taxon>Chromatiaceae</taxon>
        <taxon>Thiorhodovibrio</taxon>
    </lineage>
</organism>
<dbReference type="Proteomes" id="UP000002964">
    <property type="component" value="Unassembled WGS sequence"/>
</dbReference>
<dbReference type="STRING" id="631362.Thi970DRAFT_02933"/>
<dbReference type="HOGENOM" id="CLU_025908_4_0_6"/>
<dbReference type="FunFam" id="3.30.420.40:FF:000023">
    <property type="entry name" value="Guanosine-5'-triphosphate,3'-diphosphate pyrophosphatase"/>
    <property type="match status" value="1"/>
</dbReference>
<dbReference type="InterPro" id="IPR030673">
    <property type="entry name" value="PyroPPase_GppA_Ppx"/>
</dbReference>
<dbReference type="EMBL" id="JH603169">
    <property type="protein sequence ID" value="EIC22655.1"/>
    <property type="molecule type" value="Genomic_DNA"/>
</dbReference>
<reference evidence="4 5" key="2">
    <citation type="submission" date="2011-11" db="EMBL/GenBank/DDBJ databases">
        <authorList>
            <consortium name="US DOE Joint Genome Institute"/>
            <person name="Lucas S."/>
            <person name="Han J."/>
            <person name="Lapidus A."/>
            <person name="Cheng J.-F."/>
            <person name="Goodwin L."/>
            <person name="Pitluck S."/>
            <person name="Peters L."/>
            <person name="Ovchinnikova G."/>
            <person name="Zhang X."/>
            <person name="Detter J.C."/>
            <person name="Han C."/>
            <person name="Tapia R."/>
            <person name="Land M."/>
            <person name="Hauser L."/>
            <person name="Kyrpides N."/>
            <person name="Ivanova N."/>
            <person name="Pagani I."/>
            <person name="Vogl K."/>
            <person name="Liu Z."/>
            <person name="Overmann J."/>
            <person name="Frigaard N.-U."/>
            <person name="Bryant D."/>
            <person name="Woyke T."/>
        </authorList>
    </citation>
    <scope>NUCLEOTIDE SEQUENCE [LARGE SCALE GENOMIC DNA]</scope>
    <source>
        <strain evidence="4 5">970</strain>
    </source>
</reference>
<dbReference type="PANTHER" id="PTHR30005:SF14">
    <property type="entry name" value="EXOPOLYPHOSPHATASE"/>
    <property type="match status" value="1"/>
</dbReference>
<accession>H8Z293</accession>
<keyword evidence="1" id="KW-0378">Hydrolase</keyword>
<dbReference type="PIRSF" id="PIRSF001267">
    <property type="entry name" value="Pyrophosphatase_GppA_Ppx"/>
    <property type="match status" value="1"/>
</dbReference>
<protein>
    <submittedName>
        <fullName evidence="4">Exopolyphosphatase</fullName>
    </submittedName>
</protein>
<dbReference type="Pfam" id="PF21447">
    <property type="entry name" value="Ppx-GppA_III"/>
    <property type="match status" value="1"/>
</dbReference>
<dbReference type="AlphaFoldDB" id="H8Z293"/>
<dbReference type="InterPro" id="IPR048950">
    <property type="entry name" value="Ppx_GppA_C"/>
</dbReference>
<reference evidence="5" key="1">
    <citation type="submission" date="2011-06" db="EMBL/GenBank/DDBJ databases">
        <authorList>
            <consortium name="US DOE Joint Genome Institute (JGI-PGF)"/>
            <person name="Lucas S."/>
            <person name="Han J."/>
            <person name="Lapidus A."/>
            <person name="Cheng J.-F."/>
            <person name="Goodwin L."/>
            <person name="Pitluck S."/>
            <person name="Peters L."/>
            <person name="Land M.L."/>
            <person name="Hauser L."/>
            <person name="Vogl K."/>
            <person name="Liu Z."/>
            <person name="Overmann J."/>
            <person name="Frigaard N.-U."/>
            <person name="Bryant D.A."/>
            <person name="Woyke T.J."/>
        </authorList>
    </citation>
    <scope>NUCLEOTIDE SEQUENCE [LARGE SCALE GENOMIC DNA]</scope>
    <source>
        <strain evidence="5">970</strain>
    </source>
</reference>
<dbReference type="Pfam" id="PF02541">
    <property type="entry name" value="Ppx-GppA"/>
    <property type="match status" value="1"/>
</dbReference>
<feature type="domain" description="Ppx/GppA phosphatase C-terminal" evidence="3">
    <location>
        <begin position="342"/>
        <end position="516"/>
    </location>
</feature>
<dbReference type="Gene3D" id="3.30.420.150">
    <property type="entry name" value="Exopolyphosphatase. Domain 2"/>
    <property type="match status" value="1"/>
</dbReference>
<evidence type="ECO:0000256" key="1">
    <source>
        <dbReference type="ARBA" id="ARBA00022801"/>
    </source>
</evidence>
<dbReference type="SUPFAM" id="SSF53067">
    <property type="entry name" value="Actin-like ATPase domain"/>
    <property type="match status" value="2"/>
</dbReference>
<dbReference type="Gene3D" id="3.30.420.40">
    <property type="match status" value="1"/>
</dbReference>
<evidence type="ECO:0000259" key="3">
    <source>
        <dbReference type="Pfam" id="PF21447"/>
    </source>
</evidence>
<evidence type="ECO:0000259" key="2">
    <source>
        <dbReference type="Pfam" id="PF02541"/>
    </source>
</evidence>
<dbReference type="InterPro" id="IPR003695">
    <property type="entry name" value="Ppx_GppA_N"/>
</dbReference>
<feature type="domain" description="Ppx/GppA phosphatase N-terminal" evidence="2">
    <location>
        <begin position="53"/>
        <end position="334"/>
    </location>
</feature>
<evidence type="ECO:0000313" key="5">
    <source>
        <dbReference type="Proteomes" id="UP000002964"/>
    </source>
</evidence>
<dbReference type="CDD" id="cd24053">
    <property type="entry name" value="ASKHA_NBD_EcPPX-GppA-like"/>
    <property type="match status" value="1"/>
</dbReference>
<keyword evidence="5" id="KW-1185">Reference proteome</keyword>
<dbReference type="Gene3D" id="1.10.3210.10">
    <property type="entry name" value="Hypothetical protein af1432"/>
    <property type="match status" value="1"/>
</dbReference>
<dbReference type="SUPFAM" id="SSF109604">
    <property type="entry name" value="HD-domain/PDEase-like"/>
    <property type="match status" value="1"/>
</dbReference>
<name>H8Z293_9GAMM</name>
<dbReference type="GO" id="GO:0004309">
    <property type="term" value="F:exopolyphosphatase activity"/>
    <property type="evidence" value="ECO:0007669"/>
    <property type="project" value="TreeGrafter"/>
</dbReference>